<comment type="caution">
    <text evidence="1">The sequence shown here is derived from an EMBL/GenBank/DDBJ whole genome shotgun (WGS) entry which is preliminary data.</text>
</comment>
<evidence type="ECO:0000313" key="1">
    <source>
        <dbReference type="EMBL" id="KKL47837.1"/>
    </source>
</evidence>
<organism evidence="1">
    <name type="scientific">marine sediment metagenome</name>
    <dbReference type="NCBI Taxonomy" id="412755"/>
    <lineage>
        <taxon>unclassified sequences</taxon>
        <taxon>metagenomes</taxon>
        <taxon>ecological metagenomes</taxon>
    </lineage>
</organism>
<reference evidence="1" key="1">
    <citation type="journal article" date="2015" name="Nature">
        <title>Complex archaea that bridge the gap between prokaryotes and eukaryotes.</title>
        <authorList>
            <person name="Spang A."/>
            <person name="Saw J.H."/>
            <person name="Jorgensen S.L."/>
            <person name="Zaremba-Niedzwiedzka K."/>
            <person name="Martijn J."/>
            <person name="Lind A.E."/>
            <person name="van Eijk R."/>
            <person name="Schleper C."/>
            <person name="Guy L."/>
            <person name="Ettema T.J."/>
        </authorList>
    </citation>
    <scope>NUCLEOTIDE SEQUENCE</scope>
</reference>
<gene>
    <name evidence="1" type="ORF">LCGC14_2331560</name>
</gene>
<protein>
    <submittedName>
        <fullName evidence="1">Uncharacterized protein</fullName>
    </submittedName>
</protein>
<feature type="non-terminal residue" evidence="1">
    <location>
        <position position="1"/>
    </location>
</feature>
<name>A0A0F9F9P8_9ZZZZ</name>
<sequence>VRIQVDYVLGTKLDTETTAFAFLSINNNLEHFL</sequence>
<accession>A0A0F9F9P8</accession>
<dbReference type="AlphaFoldDB" id="A0A0F9F9P8"/>
<dbReference type="EMBL" id="LAZR01033526">
    <property type="protein sequence ID" value="KKL47837.1"/>
    <property type="molecule type" value="Genomic_DNA"/>
</dbReference>
<proteinExistence type="predicted"/>